<evidence type="ECO:0000313" key="1">
    <source>
        <dbReference type="EMBL" id="TNN85415.1"/>
    </source>
</evidence>
<dbReference type="EMBL" id="SRLO01000021">
    <property type="protein sequence ID" value="TNN85415.1"/>
    <property type="molecule type" value="Genomic_DNA"/>
</dbReference>
<keyword evidence="2" id="KW-1185">Reference proteome</keyword>
<accession>A0A4Z2J4X4</accession>
<organism evidence="1 2">
    <name type="scientific">Liparis tanakae</name>
    <name type="common">Tanaka's snailfish</name>
    <dbReference type="NCBI Taxonomy" id="230148"/>
    <lineage>
        <taxon>Eukaryota</taxon>
        <taxon>Metazoa</taxon>
        <taxon>Chordata</taxon>
        <taxon>Craniata</taxon>
        <taxon>Vertebrata</taxon>
        <taxon>Euteleostomi</taxon>
        <taxon>Actinopterygii</taxon>
        <taxon>Neopterygii</taxon>
        <taxon>Teleostei</taxon>
        <taxon>Neoteleostei</taxon>
        <taxon>Acanthomorphata</taxon>
        <taxon>Eupercaria</taxon>
        <taxon>Perciformes</taxon>
        <taxon>Cottioidei</taxon>
        <taxon>Cottales</taxon>
        <taxon>Liparidae</taxon>
        <taxon>Liparis</taxon>
    </lineage>
</organism>
<name>A0A4Z2J4X4_9TELE</name>
<evidence type="ECO:0000313" key="2">
    <source>
        <dbReference type="Proteomes" id="UP000314294"/>
    </source>
</evidence>
<comment type="caution">
    <text evidence="1">The sequence shown here is derived from an EMBL/GenBank/DDBJ whole genome shotgun (WGS) entry which is preliminary data.</text>
</comment>
<sequence>MCGGGSTYKGLLRAAAADANGAGLLQQIEVFFLELETFHAAFQAYDGRQLRPVLFGVIICILHQISVSQRETLGLLHQPFAGAINRRMKALSVRQLGGEAGQDLPDSRLVGGDGPPWGQIQCPHPGHHSHGLLSVPSGQLWIHILLNTLLSGVVVVFQPVVGSSACGDVQYSDLQLVQRLIGHPQVPDQMPNALITT</sequence>
<proteinExistence type="predicted"/>
<gene>
    <name evidence="1" type="ORF">EYF80_004437</name>
</gene>
<dbReference type="AlphaFoldDB" id="A0A4Z2J4X4"/>
<reference evidence="1 2" key="1">
    <citation type="submission" date="2019-03" db="EMBL/GenBank/DDBJ databases">
        <title>First draft genome of Liparis tanakae, snailfish: a comprehensive survey of snailfish specific genes.</title>
        <authorList>
            <person name="Kim W."/>
            <person name="Song I."/>
            <person name="Jeong J.-H."/>
            <person name="Kim D."/>
            <person name="Kim S."/>
            <person name="Ryu S."/>
            <person name="Song J.Y."/>
            <person name="Lee S.K."/>
        </authorList>
    </citation>
    <scope>NUCLEOTIDE SEQUENCE [LARGE SCALE GENOMIC DNA]</scope>
    <source>
        <tissue evidence="1">Muscle</tissue>
    </source>
</reference>
<dbReference type="Proteomes" id="UP000314294">
    <property type="component" value="Unassembled WGS sequence"/>
</dbReference>
<protein>
    <submittedName>
        <fullName evidence="1">Uncharacterized protein</fullName>
    </submittedName>
</protein>